<keyword evidence="3" id="KW-1185">Reference proteome</keyword>
<evidence type="ECO:0000256" key="1">
    <source>
        <dbReference type="SAM" id="MobiDB-lite"/>
    </source>
</evidence>
<accession>A0ABQ9I1W8</accession>
<proteinExistence type="predicted"/>
<feature type="compositionally biased region" description="Basic and acidic residues" evidence="1">
    <location>
        <begin position="297"/>
        <end position="310"/>
    </location>
</feature>
<feature type="region of interest" description="Disordered" evidence="1">
    <location>
        <begin position="282"/>
        <end position="314"/>
    </location>
</feature>
<dbReference type="EMBL" id="JARBHB010000003">
    <property type="protein sequence ID" value="KAJ8890628.1"/>
    <property type="molecule type" value="Genomic_DNA"/>
</dbReference>
<protein>
    <submittedName>
        <fullName evidence="2">Uncharacterized protein</fullName>
    </submittedName>
</protein>
<evidence type="ECO:0000313" key="2">
    <source>
        <dbReference type="EMBL" id="KAJ8890628.1"/>
    </source>
</evidence>
<name>A0ABQ9I1W8_9NEOP</name>
<comment type="caution">
    <text evidence="2">The sequence shown here is derived from an EMBL/GenBank/DDBJ whole genome shotgun (WGS) entry which is preliminary data.</text>
</comment>
<dbReference type="Proteomes" id="UP001159363">
    <property type="component" value="Chromosome 3"/>
</dbReference>
<organism evidence="2 3">
    <name type="scientific">Dryococelus australis</name>
    <dbReference type="NCBI Taxonomy" id="614101"/>
    <lineage>
        <taxon>Eukaryota</taxon>
        <taxon>Metazoa</taxon>
        <taxon>Ecdysozoa</taxon>
        <taxon>Arthropoda</taxon>
        <taxon>Hexapoda</taxon>
        <taxon>Insecta</taxon>
        <taxon>Pterygota</taxon>
        <taxon>Neoptera</taxon>
        <taxon>Polyneoptera</taxon>
        <taxon>Phasmatodea</taxon>
        <taxon>Verophasmatodea</taxon>
        <taxon>Anareolatae</taxon>
        <taxon>Phasmatidae</taxon>
        <taxon>Eurycanthinae</taxon>
        <taxon>Dryococelus</taxon>
    </lineage>
</organism>
<reference evidence="2 3" key="1">
    <citation type="submission" date="2023-02" db="EMBL/GenBank/DDBJ databases">
        <title>LHISI_Scaffold_Assembly.</title>
        <authorList>
            <person name="Stuart O.P."/>
            <person name="Cleave R."/>
            <person name="Magrath M.J.L."/>
            <person name="Mikheyev A.S."/>
        </authorList>
    </citation>
    <scope>NUCLEOTIDE SEQUENCE [LARGE SCALE GENOMIC DNA]</scope>
    <source>
        <strain evidence="2">Daus_M_001</strain>
        <tissue evidence="2">Leg muscle</tissue>
    </source>
</reference>
<sequence>MQEEHCIKRQNNHVLVRERETGLKMPLAGGDRYCGVFIDIEIWHDVPSCTLAARVYSTPLRLFACTSPNLLLHYVRRPADIACANLRMFSVLLLHGRRVTVVAQPFHLSALYTPQDRTRELARPDNCRLLYCHYQIHLKPSLKIPPASLNSTRRDSWLLCGGAHSTSTPGAGIVAMATGVHCRIKPRPDGIRWKVCARVSSVKQQTSEFQNGSATVAERFDCSPPNMATRVQSPTGALWFFRKLESCLTMPPAGGFSWGSLVSPTLAFRRCSILISFHPHRFSRSPSPSTRLKPRSHRTELRRTKCERSTNEPSANALLPFTPVRLGVIRPGVNEAPTPNMSEP</sequence>
<gene>
    <name evidence="2" type="ORF">PR048_010137</name>
</gene>
<evidence type="ECO:0000313" key="3">
    <source>
        <dbReference type="Proteomes" id="UP001159363"/>
    </source>
</evidence>